<proteinExistence type="predicted"/>
<comment type="caution">
    <text evidence="5">The sequence shown here is derived from an EMBL/GenBank/DDBJ whole genome shotgun (WGS) entry which is preliminary data.</text>
</comment>
<organism evidence="5 6">
    <name type="scientific">Manihot esculenta</name>
    <name type="common">Cassava</name>
    <name type="synonym">Jatropha manihot</name>
    <dbReference type="NCBI Taxonomy" id="3983"/>
    <lineage>
        <taxon>Eukaryota</taxon>
        <taxon>Viridiplantae</taxon>
        <taxon>Streptophyta</taxon>
        <taxon>Embryophyta</taxon>
        <taxon>Tracheophyta</taxon>
        <taxon>Spermatophyta</taxon>
        <taxon>Magnoliopsida</taxon>
        <taxon>eudicotyledons</taxon>
        <taxon>Gunneridae</taxon>
        <taxon>Pentapetalae</taxon>
        <taxon>rosids</taxon>
        <taxon>fabids</taxon>
        <taxon>Malpighiales</taxon>
        <taxon>Euphorbiaceae</taxon>
        <taxon>Crotonoideae</taxon>
        <taxon>Manihoteae</taxon>
        <taxon>Manihot</taxon>
    </lineage>
</organism>
<dbReference type="EMBL" id="CM004391">
    <property type="protein sequence ID" value="OAY50970.1"/>
    <property type="molecule type" value="Genomic_DNA"/>
</dbReference>
<evidence type="ECO:0000313" key="6">
    <source>
        <dbReference type="Proteomes" id="UP000091857"/>
    </source>
</evidence>
<dbReference type="Proteomes" id="UP000091857">
    <property type="component" value="Chromosome 5"/>
</dbReference>
<reference evidence="6" key="1">
    <citation type="journal article" date="2016" name="Nat. Biotechnol.">
        <title>Sequencing wild and cultivated cassava and related species reveals extensive interspecific hybridization and genetic diversity.</title>
        <authorList>
            <person name="Bredeson J.V."/>
            <person name="Lyons J.B."/>
            <person name="Prochnik S.E."/>
            <person name="Wu G.A."/>
            <person name="Ha C.M."/>
            <person name="Edsinger-Gonzales E."/>
            <person name="Grimwood J."/>
            <person name="Schmutz J."/>
            <person name="Rabbi I.Y."/>
            <person name="Egesi C."/>
            <person name="Nauluvula P."/>
            <person name="Lebot V."/>
            <person name="Ndunguru J."/>
            <person name="Mkamilo G."/>
            <person name="Bart R.S."/>
            <person name="Setter T.L."/>
            <person name="Gleadow R.M."/>
            <person name="Kulakow P."/>
            <person name="Ferguson M.E."/>
            <person name="Rounsley S."/>
            <person name="Rokhsar D.S."/>
        </authorList>
    </citation>
    <scope>NUCLEOTIDE SEQUENCE [LARGE SCALE GENOMIC DNA]</scope>
    <source>
        <strain evidence="6">cv. AM560-2</strain>
    </source>
</reference>
<sequence>MDGGLPMLNCLLQQTLRSLCSSSDSSNSSKWVYAVFWRILPRNYPPPKWDYGGTTLDRSKGNKRNWILVWEDGFCDFYECERTGSGYMKGKFGADIFFKMSHEVYNYGEGLVGKVAADNSHKWVFRETPSESDPNFISSWNMSIEPQPRAWEFQFNSGIQTIAIIAVREGIIQLGSFEKILEDLNLVINVQRKFSYLQSIPGVFAMQRPYLPIQHPYMLKPNTRLIESQEGAFSIDDKRQISGVKRLFDERFDDFAIKSINLGWNSPQIGIRGPPIWSIPPLLPAMSCSLGALLSKLPSVIPSYDTTEAIDTNLLVSSNNKSTSQVAKVNNHGLVSQGHVASTTKVESSCQLDAGKPISLNPNSELENETVGFGNPSKRESSLNLS</sequence>
<evidence type="ECO:0000259" key="4">
    <source>
        <dbReference type="Pfam" id="PF14215"/>
    </source>
</evidence>
<gene>
    <name evidence="5" type="ORF">MANES_05G177000v8</name>
</gene>
<name>A0A2C9VZQ7_MANES</name>
<dbReference type="InterPro" id="IPR025610">
    <property type="entry name" value="MYC/MYB_N"/>
</dbReference>
<keyword evidence="6" id="KW-1185">Reference proteome</keyword>
<dbReference type="PANTHER" id="PTHR46633">
    <property type="entry name" value="TRANSCRIPTION FACTOR MYC/MYB-RELATED"/>
    <property type="match status" value="1"/>
</dbReference>
<dbReference type="PANTHER" id="PTHR46633:SF6">
    <property type="entry name" value="TRANSCRIPTION FACTOR MYC_MYB N-TERMINAL DOMAIN-CONTAINING PROTEIN"/>
    <property type="match status" value="1"/>
</dbReference>
<keyword evidence="2" id="KW-0804">Transcription</keyword>
<dbReference type="STRING" id="3983.A0A2C9VZQ7"/>
<accession>A0A2C9VZQ7</accession>
<feature type="domain" description="Transcription factor MYC/MYB N-terminal" evidence="4">
    <location>
        <begin position="12"/>
        <end position="78"/>
    </location>
</feature>
<evidence type="ECO:0000256" key="2">
    <source>
        <dbReference type="ARBA" id="ARBA00023163"/>
    </source>
</evidence>
<evidence type="ECO:0000313" key="5">
    <source>
        <dbReference type="EMBL" id="OAY50970.1"/>
    </source>
</evidence>
<keyword evidence="1" id="KW-0805">Transcription regulation</keyword>
<dbReference type="AlphaFoldDB" id="A0A2C9VZQ7"/>
<feature type="region of interest" description="Disordered" evidence="3">
    <location>
        <begin position="353"/>
        <end position="386"/>
    </location>
</feature>
<dbReference type="Gramene" id="Manes.05G177000.1.v8.1">
    <property type="protein sequence ID" value="Manes.05G177000.1.v8.1.CDS"/>
    <property type="gene ID" value="Manes.05G177000.v8.1"/>
</dbReference>
<evidence type="ECO:0000256" key="3">
    <source>
        <dbReference type="SAM" id="MobiDB-lite"/>
    </source>
</evidence>
<dbReference type="Pfam" id="PF14215">
    <property type="entry name" value="bHLH-MYC_N"/>
    <property type="match status" value="2"/>
</dbReference>
<dbReference type="OrthoDB" id="1876470at2759"/>
<feature type="compositionally biased region" description="Basic and acidic residues" evidence="3">
    <location>
        <begin position="377"/>
        <end position="386"/>
    </location>
</feature>
<feature type="domain" description="Transcription factor MYC/MYB N-terminal" evidence="4">
    <location>
        <begin position="97"/>
        <end position="194"/>
    </location>
</feature>
<protein>
    <recommendedName>
        <fullName evidence="4">Transcription factor MYC/MYB N-terminal domain-containing protein</fullName>
    </recommendedName>
</protein>
<evidence type="ECO:0000256" key="1">
    <source>
        <dbReference type="ARBA" id="ARBA00023015"/>
    </source>
</evidence>